<keyword evidence="3" id="KW-1185">Reference proteome</keyword>
<dbReference type="EMBL" id="QNUK01000043">
    <property type="protein sequence ID" value="KAF5905515.1"/>
    <property type="molecule type" value="Genomic_DNA"/>
</dbReference>
<reference evidence="2" key="1">
    <citation type="submission" date="2020-07" db="EMBL/GenBank/DDBJ databases">
        <title>Clarias magur genome sequencing, assembly and annotation.</title>
        <authorList>
            <person name="Kushwaha B."/>
            <person name="Kumar R."/>
            <person name="Das P."/>
            <person name="Joshi C.G."/>
            <person name="Kumar D."/>
            <person name="Nagpure N.S."/>
            <person name="Pandey M."/>
            <person name="Agarwal S."/>
            <person name="Srivastava S."/>
            <person name="Singh M."/>
            <person name="Sahoo L."/>
            <person name="Jayasankar P."/>
            <person name="Meher P.K."/>
            <person name="Koringa P.G."/>
            <person name="Iquebal M.A."/>
            <person name="Das S.P."/>
            <person name="Bit A."/>
            <person name="Patnaik S."/>
            <person name="Patel N."/>
            <person name="Shah T.M."/>
            <person name="Hinsu A."/>
            <person name="Jena J.K."/>
        </authorList>
    </citation>
    <scope>NUCLEOTIDE SEQUENCE</scope>
    <source>
        <strain evidence="2">CIFAMagur01</strain>
        <tissue evidence="2">Testis</tissue>
    </source>
</reference>
<evidence type="ECO:0000313" key="2">
    <source>
        <dbReference type="EMBL" id="KAF5905515.1"/>
    </source>
</evidence>
<name>A0A8J4U422_CLAMG</name>
<gene>
    <name evidence="2" type="ORF">DAT39_004742</name>
</gene>
<dbReference type="InterPro" id="IPR001304">
    <property type="entry name" value="C-type_lectin-like"/>
</dbReference>
<accession>A0A8J4U422</accession>
<proteinExistence type="predicted"/>
<feature type="non-terminal residue" evidence="2">
    <location>
        <position position="86"/>
    </location>
</feature>
<dbReference type="PANTHER" id="PTHR45784">
    <property type="entry name" value="C-TYPE LECTIN DOMAIN FAMILY 20 MEMBER A-RELATED"/>
    <property type="match status" value="1"/>
</dbReference>
<comment type="caution">
    <text evidence="2">The sequence shown here is derived from an EMBL/GenBank/DDBJ whole genome shotgun (WGS) entry which is preliminary data.</text>
</comment>
<feature type="domain" description="C-type lectin" evidence="1">
    <location>
        <begin position="26"/>
        <end position="86"/>
    </location>
</feature>
<dbReference type="Proteomes" id="UP000727407">
    <property type="component" value="Unassembled WGS sequence"/>
</dbReference>
<dbReference type="InterPro" id="IPR016186">
    <property type="entry name" value="C-type_lectin-like/link_sf"/>
</dbReference>
<dbReference type="SUPFAM" id="SSF56436">
    <property type="entry name" value="C-type lectin-like"/>
    <property type="match status" value="1"/>
</dbReference>
<evidence type="ECO:0000313" key="3">
    <source>
        <dbReference type="Proteomes" id="UP000727407"/>
    </source>
</evidence>
<dbReference type="AlphaFoldDB" id="A0A8J4U422"/>
<feature type="non-terminal residue" evidence="2">
    <location>
        <position position="1"/>
    </location>
</feature>
<keyword evidence="2" id="KW-0675">Receptor</keyword>
<dbReference type="Gene3D" id="3.10.100.10">
    <property type="entry name" value="Mannose-Binding Protein A, subunit A"/>
    <property type="match status" value="1"/>
</dbReference>
<evidence type="ECO:0000259" key="1">
    <source>
        <dbReference type="PROSITE" id="PS50041"/>
    </source>
</evidence>
<dbReference type="PROSITE" id="PS50041">
    <property type="entry name" value="C_TYPE_LECTIN_2"/>
    <property type="match status" value="1"/>
</dbReference>
<dbReference type="Pfam" id="PF00059">
    <property type="entry name" value="Lectin_C"/>
    <property type="match status" value="1"/>
</dbReference>
<dbReference type="InterPro" id="IPR016187">
    <property type="entry name" value="CTDL_fold"/>
</dbReference>
<dbReference type="OrthoDB" id="7357196at2759"/>
<protein>
    <submittedName>
        <fullName evidence="2">Macrophage mannose receptor 1-like isoform X6</fullName>
    </submittedName>
</protein>
<dbReference type="PANTHER" id="PTHR45784:SF5">
    <property type="entry name" value="C-TYPE LECTIN DOMAIN FAMILY 20 MEMBER A-RELATED"/>
    <property type="match status" value="1"/>
</dbReference>
<organism evidence="2 3">
    <name type="scientific">Clarias magur</name>
    <name type="common">Asian catfish</name>
    <name type="synonym">Macropteronotus magur</name>
    <dbReference type="NCBI Taxonomy" id="1594786"/>
    <lineage>
        <taxon>Eukaryota</taxon>
        <taxon>Metazoa</taxon>
        <taxon>Chordata</taxon>
        <taxon>Craniata</taxon>
        <taxon>Vertebrata</taxon>
        <taxon>Euteleostomi</taxon>
        <taxon>Actinopterygii</taxon>
        <taxon>Neopterygii</taxon>
        <taxon>Teleostei</taxon>
        <taxon>Ostariophysi</taxon>
        <taxon>Siluriformes</taxon>
        <taxon>Clariidae</taxon>
        <taxon>Clarias</taxon>
    </lineage>
</organism>
<sequence length="86" mass="9612">MAIIFSLTANFIDANKFIGISNPNLTWADAQTYCQTYYTDLASSLDSTDNSILTQIKYQQGDSWIGLNKVIEPWKWSDGTNASNIP</sequence>